<feature type="compositionally biased region" description="Acidic residues" evidence="6">
    <location>
        <begin position="20"/>
        <end position="32"/>
    </location>
</feature>
<feature type="compositionally biased region" description="Polar residues" evidence="6">
    <location>
        <begin position="35"/>
        <end position="51"/>
    </location>
</feature>
<dbReference type="Gene3D" id="2.130.10.10">
    <property type="entry name" value="YVTN repeat-like/Quinoprotein amine dehydrogenase"/>
    <property type="match status" value="2"/>
</dbReference>
<dbReference type="STRING" id="4846.A0A367KXR6"/>
<reference evidence="8 9" key="1">
    <citation type="journal article" date="2018" name="G3 (Bethesda)">
        <title>Phylogenetic and Phylogenomic Definition of Rhizopus Species.</title>
        <authorList>
            <person name="Gryganskyi A.P."/>
            <person name="Golan J."/>
            <person name="Dolatabadi S."/>
            <person name="Mondo S."/>
            <person name="Robb S."/>
            <person name="Idnurm A."/>
            <person name="Muszewska A."/>
            <person name="Steczkiewicz K."/>
            <person name="Masonjones S."/>
            <person name="Liao H.L."/>
            <person name="Gajdeczka M.T."/>
            <person name="Anike F."/>
            <person name="Vuek A."/>
            <person name="Anishchenko I.M."/>
            <person name="Voigt K."/>
            <person name="de Hoog G.S."/>
            <person name="Smith M.E."/>
            <person name="Heitman J."/>
            <person name="Vilgalys R."/>
            <person name="Stajich J.E."/>
        </authorList>
    </citation>
    <scope>NUCLEOTIDE SEQUENCE [LARGE SCALE GENOMIC DNA]</scope>
    <source>
        <strain evidence="8 9">LSU 92-RS-03</strain>
    </source>
</reference>
<dbReference type="GO" id="GO:0000027">
    <property type="term" value="P:ribosomal large subunit assembly"/>
    <property type="evidence" value="ECO:0007669"/>
    <property type="project" value="TreeGrafter"/>
</dbReference>
<evidence type="ECO:0000256" key="4">
    <source>
        <dbReference type="ARBA" id="ARBA00023242"/>
    </source>
</evidence>
<sequence>MSSEEDIDLNDDASSQLETITDDGGDMMDMEDPLPSSTRNSPSPSQPNTESRQLDLKLNAQLLTCSSYDCIPYVAAVHPFPVFSVAATRCCRWVLTGCEDGYIRKWDFFASMNGKTSLPQALRHQHVDSVIYTGILGSWWENEEQSEDIVGDHKLSAVYSLALHSEALWALQGCENGSINLVTVRHDEGKCHHVLRKHTGPVSVLKITPDETGVVSGSWDKTVLEWDLYTGSVIRSYDGHNAQLTSAEYQPMHLPGTDSAWDKKNTNTMLTTSVDGQCLIWDKREKTHRKLPSSDRSPPCADGSKIYMGRRNGIVDEYDFAAQKWIRGFRMPSNSGAVSCVASMPNGKQIISASNDNIRLWDTSVDSSFTIRPEAETEADSKSGVTVPFTILPGHHGGVVSQIIIDPTCKYMVTSSGNRGWEGSSTNVCLFYEISAVV</sequence>
<dbReference type="InterPro" id="IPR015943">
    <property type="entry name" value="WD40/YVTN_repeat-like_dom_sf"/>
</dbReference>
<keyword evidence="9" id="KW-1185">Reference proteome</keyword>
<dbReference type="OrthoDB" id="10260946at2759"/>
<dbReference type="SUPFAM" id="SSF50978">
    <property type="entry name" value="WD40 repeat-like"/>
    <property type="match status" value="1"/>
</dbReference>
<gene>
    <name evidence="8" type="primary">SPT8_2</name>
    <name evidence="8" type="ORF">CU098_009729</name>
</gene>
<comment type="caution">
    <text evidence="8">The sequence shown here is derived from an EMBL/GenBank/DDBJ whole genome shotgun (WGS) entry which is preliminary data.</text>
</comment>
<dbReference type="PROSITE" id="PS50294">
    <property type="entry name" value="WD_REPEATS_REGION"/>
    <property type="match status" value="1"/>
</dbReference>
<comment type="subcellular location">
    <subcellularLocation>
        <location evidence="1">Nucleus</location>
    </subcellularLocation>
</comment>
<dbReference type="GO" id="GO:0005730">
    <property type="term" value="C:nucleolus"/>
    <property type="evidence" value="ECO:0007669"/>
    <property type="project" value="TreeGrafter"/>
</dbReference>
<feature type="compositionally biased region" description="Acidic residues" evidence="6">
    <location>
        <begin position="1"/>
        <end position="11"/>
    </location>
</feature>
<dbReference type="InterPro" id="IPR001680">
    <property type="entry name" value="WD40_rpt"/>
</dbReference>
<evidence type="ECO:0000256" key="1">
    <source>
        <dbReference type="ARBA" id="ARBA00004123"/>
    </source>
</evidence>
<evidence type="ECO:0000259" key="7">
    <source>
        <dbReference type="Pfam" id="PF23798"/>
    </source>
</evidence>
<dbReference type="PANTHER" id="PTHR19848">
    <property type="entry name" value="WD40 REPEAT PROTEIN"/>
    <property type="match status" value="1"/>
</dbReference>
<name>A0A367KXR6_RHIST</name>
<feature type="repeat" description="WD" evidence="5">
    <location>
        <begin position="195"/>
        <end position="236"/>
    </location>
</feature>
<dbReference type="EMBL" id="PJQM01000047">
    <property type="protein sequence ID" value="RCI07009.1"/>
    <property type="molecule type" value="Genomic_DNA"/>
</dbReference>
<protein>
    <submittedName>
        <fullName evidence="8">Transcription factor spt8</fullName>
    </submittedName>
</protein>
<dbReference type="SMART" id="SM00320">
    <property type="entry name" value="WD40"/>
    <property type="match status" value="5"/>
</dbReference>
<accession>A0A367KXR6</accession>
<evidence type="ECO:0000256" key="2">
    <source>
        <dbReference type="ARBA" id="ARBA00022574"/>
    </source>
</evidence>
<dbReference type="AlphaFoldDB" id="A0A367KXR6"/>
<evidence type="ECO:0000256" key="6">
    <source>
        <dbReference type="SAM" id="MobiDB-lite"/>
    </source>
</evidence>
<feature type="domain" description="Transcription factor spt8 beta-propeller" evidence="7">
    <location>
        <begin position="265"/>
        <end position="434"/>
    </location>
</feature>
<evidence type="ECO:0000313" key="8">
    <source>
        <dbReference type="EMBL" id="RCI07009.1"/>
    </source>
</evidence>
<organism evidence="8 9">
    <name type="scientific">Rhizopus stolonifer</name>
    <name type="common">Rhizopus nigricans</name>
    <dbReference type="NCBI Taxonomy" id="4846"/>
    <lineage>
        <taxon>Eukaryota</taxon>
        <taxon>Fungi</taxon>
        <taxon>Fungi incertae sedis</taxon>
        <taxon>Mucoromycota</taxon>
        <taxon>Mucoromycotina</taxon>
        <taxon>Mucoromycetes</taxon>
        <taxon>Mucorales</taxon>
        <taxon>Mucorineae</taxon>
        <taxon>Rhizopodaceae</taxon>
        <taxon>Rhizopus</taxon>
    </lineage>
</organism>
<feature type="region of interest" description="Disordered" evidence="6">
    <location>
        <begin position="1"/>
        <end position="52"/>
    </location>
</feature>
<dbReference type="Proteomes" id="UP000253551">
    <property type="component" value="Unassembled WGS sequence"/>
</dbReference>
<dbReference type="PROSITE" id="PS50082">
    <property type="entry name" value="WD_REPEATS_2"/>
    <property type="match status" value="1"/>
</dbReference>
<proteinExistence type="predicted"/>
<dbReference type="InterPro" id="IPR057544">
    <property type="entry name" value="Beta-prop_SPT8"/>
</dbReference>
<keyword evidence="3" id="KW-0677">Repeat</keyword>
<evidence type="ECO:0000256" key="5">
    <source>
        <dbReference type="PROSITE-ProRule" id="PRU00221"/>
    </source>
</evidence>
<dbReference type="Pfam" id="PF23798">
    <property type="entry name" value="Beta-prop_SPT8"/>
    <property type="match status" value="2"/>
</dbReference>
<keyword evidence="4" id="KW-0539">Nucleus</keyword>
<evidence type="ECO:0000256" key="3">
    <source>
        <dbReference type="ARBA" id="ARBA00022737"/>
    </source>
</evidence>
<feature type="domain" description="Transcription factor spt8 beta-propeller" evidence="7">
    <location>
        <begin position="68"/>
        <end position="253"/>
    </location>
</feature>
<keyword evidence="2 5" id="KW-0853">WD repeat</keyword>
<evidence type="ECO:0000313" key="9">
    <source>
        <dbReference type="Proteomes" id="UP000253551"/>
    </source>
</evidence>
<dbReference type="InterPro" id="IPR036322">
    <property type="entry name" value="WD40_repeat_dom_sf"/>
</dbReference>
<dbReference type="PANTHER" id="PTHR19848:SF0">
    <property type="entry name" value="NOTCHLESS PROTEIN HOMOLOG 1"/>
    <property type="match status" value="1"/>
</dbReference>